<dbReference type="SUPFAM" id="SSF56784">
    <property type="entry name" value="HAD-like"/>
    <property type="match status" value="1"/>
</dbReference>
<accession>A0A1I0G3S1</accession>
<dbReference type="InterPro" id="IPR023214">
    <property type="entry name" value="HAD_sf"/>
</dbReference>
<dbReference type="Gene3D" id="3.30.1240.10">
    <property type="match status" value="1"/>
</dbReference>
<dbReference type="SFLD" id="SFLDS00003">
    <property type="entry name" value="Haloacid_Dehalogenase"/>
    <property type="match status" value="1"/>
</dbReference>
<evidence type="ECO:0000313" key="2">
    <source>
        <dbReference type="Proteomes" id="UP000198558"/>
    </source>
</evidence>
<dbReference type="InterPro" id="IPR000150">
    <property type="entry name" value="Cof"/>
</dbReference>
<sequence length="262" mass="30404">MIKMIATDMDGTFLDSEKRFDPEFIDIFYKLKEKGIKFVVASGNQYYRLFQKFIPLSEQMYFIAENGSYIAKGATELYCNTINTVDVERIKDILITYNNLLIVLCGRKGAYILKKDCIYKDEIKKYYCNYRFVDSFDNVDDDIMKFAVFDPNEKLDETLKEVRKQLPPNIKVVTSGNTWMDIQNKNINKGIAINFLQALYEINPDECVAFGDQMNDYELLQQVKYSYAMANAVDPIKDIAYGIANTNDEQGVLRKIKEILQI</sequence>
<dbReference type="NCBIfam" id="TIGR01484">
    <property type="entry name" value="HAD-SF-IIB"/>
    <property type="match status" value="1"/>
</dbReference>
<proteinExistence type="predicted"/>
<dbReference type="Proteomes" id="UP000198558">
    <property type="component" value="Unassembled WGS sequence"/>
</dbReference>
<dbReference type="PROSITE" id="PS01229">
    <property type="entry name" value="COF_2"/>
    <property type="match status" value="1"/>
</dbReference>
<dbReference type="InterPro" id="IPR006379">
    <property type="entry name" value="HAD-SF_hydro_IIB"/>
</dbReference>
<organism evidence="1 2">
    <name type="scientific">Thomasclavelia cocleata</name>
    <dbReference type="NCBI Taxonomy" id="69824"/>
    <lineage>
        <taxon>Bacteria</taxon>
        <taxon>Bacillati</taxon>
        <taxon>Bacillota</taxon>
        <taxon>Erysipelotrichia</taxon>
        <taxon>Erysipelotrichales</taxon>
        <taxon>Coprobacillaceae</taxon>
        <taxon>Thomasclavelia</taxon>
    </lineage>
</organism>
<dbReference type="NCBIfam" id="TIGR00099">
    <property type="entry name" value="Cof-subfamily"/>
    <property type="match status" value="1"/>
</dbReference>
<dbReference type="EMBL" id="FOIN01000024">
    <property type="protein sequence ID" value="SET64508.1"/>
    <property type="molecule type" value="Genomic_DNA"/>
</dbReference>
<gene>
    <name evidence="1" type="ORF">SAMN04489758_12429</name>
</gene>
<name>A0A1I0G3S1_9FIRM</name>
<dbReference type="SFLD" id="SFLDG01144">
    <property type="entry name" value="C2.B.4:_PGP_Like"/>
    <property type="match status" value="1"/>
</dbReference>
<dbReference type="OrthoDB" id="9814970at2"/>
<evidence type="ECO:0000313" key="1">
    <source>
        <dbReference type="EMBL" id="SET64508.1"/>
    </source>
</evidence>
<dbReference type="PANTHER" id="PTHR10000">
    <property type="entry name" value="PHOSPHOSERINE PHOSPHATASE"/>
    <property type="match status" value="1"/>
</dbReference>
<keyword evidence="2" id="KW-1185">Reference proteome</keyword>
<dbReference type="GO" id="GO:0005829">
    <property type="term" value="C:cytosol"/>
    <property type="evidence" value="ECO:0007669"/>
    <property type="project" value="TreeGrafter"/>
</dbReference>
<dbReference type="RefSeq" id="WP_092354788.1">
    <property type="nucleotide sequence ID" value="NZ_CAJTPY010000047.1"/>
</dbReference>
<protein>
    <recommendedName>
        <fullName evidence="3">Sugar-phosphatase</fullName>
    </recommendedName>
</protein>
<dbReference type="Gene3D" id="3.40.50.1000">
    <property type="entry name" value="HAD superfamily/HAD-like"/>
    <property type="match status" value="1"/>
</dbReference>
<dbReference type="Pfam" id="PF08282">
    <property type="entry name" value="Hydrolase_3"/>
    <property type="match status" value="1"/>
</dbReference>
<dbReference type="GO" id="GO:0016791">
    <property type="term" value="F:phosphatase activity"/>
    <property type="evidence" value="ECO:0007669"/>
    <property type="project" value="TreeGrafter"/>
</dbReference>
<dbReference type="SFLD" id="SFLDG01140">
    <property type="entry name" value="C2.B:_Phosphomannomutase_and_P"/>
    <property type="match status" value="1"/>
</dbReference>
<dbReference type="AlphaFoldDB" id="A0A1I0G3S1"/>
<evidence type="ECO:0008006" key="3">
    <source>
        <dbReference type="Google" id="ProtNLM"/>
    </source>
</evidence>
<reference evidence="2" key="1">
    <citation type="submission" date="2016-10" db="EMBL/GenBank/DDBJ databases">
        <authorList>
            <person name="Varghese N."/>
            <person name="Submissions S."/>
        </authorList>
    </citation>
    <scope>NUCLEOTIDE SEQUENCE [LARGE SCALE GENOMIC DNA]</scope>
    <source>
        <strain evidence="2">DSM 1551</strain>
    </source>
</reference>
<dbReference type="PANTHER" id="PTHR10000:SF53">
    <property type="entry name" value="5-AMINO-6-(5-PHOSPHO-D-RIBITYLAMINO)URACIL PHOSPHATASE YBJI-RELATED"/>
    <property type="match status" value="1"/>
</dbReference>
<dbReference type="InterPro" id="IPR036412">
    <property type="entry name" value="HAD-like_sf"/>
</dbReference>
<dbReference type="CDD" id="cd07518">
    <property type="entry name" value="HAD_YbiV-Like"/>
    <property type="match status" value="1"/>
</dbReference>
<dbReference type="GeneID" id="78288842"/>
<dbReference type="GO" id="GO:0000287">
    <property type="term" value="F:magnesium ion binding"/>
    <property type="evidence" value="ECO:0007669"/>
    <property type="project" value="TreeGrafter"/>
</dbReference>